<organism evidence="2 3">
    <name type="scientific">Cereibacter sphaeroides</name>
    <name type="common">Rhodobacter sphaeroides</name>
    <dbReference type="NCBI Taxonomy" id="1063"/>
    <lineage>
        <taxon>Bacteria</taxon>
        <taxon>Pseudomonadati</taxon>
        <taxon>Pseudomonadota</taxon>
        <taxon>Alphaproteobacteria</taxon>
        <taxon>Rhodobacterales</taxon>
        <taxon>Paracoccaceae</taxon>
        <taxon>Cereibacter</taxon>
    </lineage>
</organism>
<dbReference type="Proteomes" id="UP000266305">
    <property type="component" value="Unassembled WGS sequence"/>
</dbReference>
<accession>A0AAX1UHE7</accession>
<proteinExistence type="predicted"/>
<dbReference type="EMBL" id="QWGP01000026">
    <property type="protein sequence ID" value="RHZ92178.1"/>
    <property type="molecule type" value="Genomic_DNA"/>
</dbReference>
<reference evidence="2 3" key="1">
    <citation type="submission" date="2018-08" db="EMBL/GenBank/DDBJ databases">
        <title>Draft genome sequence of Rhodobacter sphaeroides FY.</title>
        <authorList>
            <person name="Rayyan A."/>
            <person name="Meyer T.E."/>
            <person name="Kyndt J.A."/>
        </authorList>
    </citation>
    <scope>NUCLEOTIDE SEQUENCE [LARGE SCALE GENOMIC DNA]</scope>
    <source>
        <strain evidence="2 3">FY</strain>
    </source>
</reference>
<comment type="caution">
    <text evidence="2">The sequence shown here is derived from an EMBL/GenBank/DDBJ whole genome shotgun (WGS) entry which is preliminary data.</text>
</comment>
<dbReference type="InterPro" id="IPR016181">
    <property type="entry name" value="Acyl_CoA_acyltransferase"/>
</dbReference>
<dbReference type="SUPFAM" id="SSF55729">
    <property type="entry name" value="Acyl-CoA N-acyltransferases (Nat)"/>
    <property type="match status" value="1"/>
</dbReference>
<gene>
    <name evidence="2" type="ORF">D1114_18300</name>
</gene>
<feature type="domain" description="BioF2-like acetyltransferase" evidence="1">
    <location>
        <begin position="164"/>
        <end position="285"/>
    </location>
</feature>
<dbReference type="AlphaFoldDB" id="A0AAX1UHE7"/>
<dbReference type="RefSeq" id="WP_119001005.1">
    <property type="nucleotide sequence ID" value="NZ_QWGP01000026.1"/>
</dbReference>
<protein>
    <submittedName>
        <fullName evidence="2">GNAT family N-acetyltransferase</fullName>
    </submittedName>
</protein>
<name>A0AAX1UHE7_CERSP</name>
<dbReference type="Gene3D" id="3.40.630.30">
    <property type="match status" value="1"/>
</dbReference>
<evidence type="ECO:0000313" key="2">
    <source>
        <dbReference type="EMBL" id="RHZ92178.1"/>
    </source>
</evidence>
<sequence>MDLSIFKNARAKPVPRPAPAGAASGLHDPLAPTIFHEAWWLDASAPEGWSETLVRADNRIVGRLPYMILRKPFGQTSCEMPKFAHFLGPAVAPGPGARANRALKEAQIVRELHEQLPPSGNLYMRMHRGVTDTMVHAEAGLHMLVNFTFEIAPGCEQAIWAGMRDKTRNIIRRAQEKHCVSDTLDPRAFAACYRRNVDEAGHESYYETDEIVRVCTAALERGRGRILSATGPDGSLAAAIFTIWDATSCYYLLATRTRGEDHGATSLLLWEAIRHANRMGLIFDFDGLYTRGNRVFFTGFGGTVHPRYVVCGSTRTYRATAALSKAMGRLRRS</sequence>
<evidence type="ECO:0000313" key="3">
    <source>
        <dbReference type="Proteomes" id="UP000266305"/>
    </source>
</evidence>
<evidence type="ECO:0000259" key="1">
    <source>
        <dbReference type="Pfam" id="PF13480"/>
    </source>
</evidence>
<dbReference type="InterPro" id="IPR038740">
    <property type="entry name" value="BioF2-like_GNAT_dom"/>
</dbReference>
<dbReference type="Pfam" id="PF13480">
    <property type="entry name" value="Acetyltransf_6"/>
    <property type="match status" value="1"/>
</dbReference>